<dbReference type="EMBL" id="MLAK01001371">
    <property type="protein sequence ID" value="OHS93777.1"/>
    <property type="molecule type" value="Genomic_DNA"/>
</dbReference>
<dbReference type="Proteomes" id="UP000179807">
    <property type="component" value="Unassembled WGS sequence"/>
</dbReference>
<protein>
    <submittedName>
        <fullName evidence="2">Uncharacterized protein</fullName>
    </submittedName>
</protein>
<feature type="transmembrane region" description="Helical" evidence="1">
    <location>
        <begin position="14"/>
        <end position="34"/>
    </location>
</feature>
<dbReference type="RefSeq" id="XP_068346914.1">
    <property type="nucleotide sequence ID" value="XM_068496114.1"/>
</dbReference>
<dbReference type="GeneID" id="94830818"/>
<keyword evidence="1" id="KW-0472">Membrane</keyword>
<name>A0A1J4J511_9EUKA</name>
<organism evidence="2 3">
    <name type="scientific">Tritrichomonas foetus</name>
    <dbReference type="NCBI Taxonomy" id="1144522"/>
    <lineage>
        <taxon>Eukaryota</taxon>
        <taxon>Metamonada</taxon>
        <taxon>Parabasalia</taxon>
        <taxon>Tritrichomonadida</taxon>
        <taxon>Tritrichomonadidae</taxon>
        <taxon>Tritrichomonas</taxon>
    </lineage>
</organism>
<dbReference type="AlphaFoldDB" id="A0A1J4J511"/>
<sequence>MELNEIIQIDLGRYPLKLIFAFIVILLTVITSFGEKNHAEELNKLPRNRTEISNIKKITMTNADNLINVFLEIEYIYEITLSQHIQFLRLEIVSNGIKYLLNSSNLASEPILGRHTSFAYQTPIYGEIKANLYRSKTLLKSESFNIQKAFDKNSQNGKTSLICSGYTSKTRKCEFSNVCMNSNSLLFFSEAPIEFENPLFSFSKTQFLNGKKGKSVTLDDYLSQINQTEIADENTNEIQLFDKKTLVLAISNYLPYDWEWISSFSYIIEGYNYDSTVLIVQNLHQIGHLTDYIKLLSKNDDFNFQFHKYSGNSCFQHVLIDHFIKNSSKISTFREKIIQNLENTNSIHKLTKNDKDFVLNLLSNSSNYQISNLNEVSKAICKDCSVHTVFIEESEVTDLIKSLQSAKFVVAPHSIALSQTFWMKGTLFEFIPKGGECIEFPKEPISYSKIKHLRFITNETNVELMSELIQNKCNELNEIDNFNANKIKKLFNQTVSINIPQLTKILNN</sequence>
<keyword evidence="3" id="KW-1185">Reference proteome</keyword>
<reference evidence="2" key="1">
    <citation type="submission" date="2016-10" db="EMBL/GenBank/DDBJ databases">
        <authorList>
            <person name="Benchimol M."/>
            <person name="Almeida L.G."/>
            <person name="Vasconcelos A.T."/>
            <person name="Perreira-Neves A."/>
            <person name="Rosa I.A."/>
            <person name="Tasca T."/>
            <person name="Bogo M.R."/>
            <person name="de Souza W."/>
        </authorList>
    </citation>
    <scope>NUCLEOTIDE SEQUENCE [LARGE SCALE GENOMIC DNA]</scope>
    <source>
        <strain evidence="2">K</strain>
    </source>
</reference>
<evidence type="ECO:0000313" key="2">
    <source>
        <dbReference type="EMBL" id="OHS93777.1"/>
    </source>
</evidence>
<dbReference type="VEuPathDB" id="TrichDB:TRFO_11578"/>
<accession>A0A1J4J511</accession>
<evidence type="ECO:0000256" key="1">
    <source>
        <dbReference type="SAM" id="Phobius"/>
    </source>
</evidence>
<comment type="caution">
    <text evidence="2">The sequence shown here is derived from an EMBL/GenBank/DDBJ whole genome shotgun (WGS) entry which is preliminary data.</text>
</comment>
<keyword evidence="1" id="KW-0812">Transmembrane</keyword>
<gene>
    <name evidence="2" type="ORF">TRFO_11578</name>
</gene>
<dbReference type="OrthoDB" id="10619090at2759"/>
<keyword evidence="1" id="KW-1133">Transmembrane helix</keyword>
<proteinExistence type="predicted"/>
<evidence type="ECO:0000313" key="3">
    <source>
        <dbReference type="Proteomes" id="UP000179807"/>
    </source>
</evidence>